<dbReference type="Gene3D" id="3.90.1300.10">
    <property type="entry name" value="Amidase signature (AS) domain"/>
    <property type="match status" value="1"/>
</dbReference>
<keyword evidence="3" id="KW-1185">Reference proteome</keyword>
<protein>
    <submittedName>
        <fullName evidence="2">Amidase</fullName>
        <ecNumber evidence="2">3.5.1.4</ecNumber>
    </submittedName>
</protein>
<dbReference type="InterPro" id="IPR023631">
    <property type="entry name" value="Amidase_dom"/>
</dbReference>
<name>A0A443ICT2_9GAMM</name>
<evidence type="ECO:0000313" key="2">
    <source>
        <dbReference type="EMBL" id="RWR01853.1"/>
    </source>
</evidence>
<dbReference type="PANTHER" id="PTHR11895:SF176">
    <property type="entry name" value="AMIDASE AMID-RELATED"/>
    <property type="match status" value="1"/>
</dbReference>
<proteinExistence type="predicted"/>
<dbReference type="PANTHER" id="PTHR11895">
    <property type="entry name" value="TRANSAMIDASE"/>
    <property type="match status" value="1"/>
</dbReference>
<feature type="domain" description="Amidase" evidence="1">
    <location>
        <begin position="42"/>
        <end position="435"/>
    </location>
</feature>
<evidence type="ECO:0000313" key="3">
    <source>
        <dbReference type="Proteomes" id="UP000288794"/>
    </source>
</evidence>
<reference evidence="2 3" key="1">
    <citation type="submission" date="2014-04" db="EMBL/GenBank/DDBJ databases">
        <title>Draft genome sequence of Pantoea beijingensis strain LMG 27579, an emerging pathogen to Pleurotus eryngii with potential industrial application.</title>
        <authorList>
            <person name="Xu F."/>
            <person name="Liu Y."/>
            <person name="Wang S."/>
            <person name="Yin Y."/>
            <person name="Ma Y."/>
            <person name="Zhao S."/>
            <person name="Rong C."/>
        </authorList>
    </citation>
    <scope>NUCLEOTIDE SEQUENCE [LARGE SCALE GENOMIC DNA]</scope>
    <source>
        <strain evidence="2 3">LMG 27579</strain>
    </source>
</reference>
<dbReference type="RefSeq" id="WP_128177364.1">
    <property type="nucleotide sequence ID" value="NZ_CP071409.1"/>
</dbReference>
<keyword evidence="2" id="KW-0378">Hydrolase</keyword>
<dbReference type="NCBIfam" id="NF005460">
    <property type="entry name" value="PRK07056.1"/>
    <property type="match status" value="1"/>
</dbReference>
<sequence length="449" mass="47351">MKQYSLRQVSEAIAQGNVSAVALVEDALAHINNEQGEGQRVFIQTYQQSAREQAQAADRRWAQQQAFSAIDGLPVSIKDLFDVKGEATTGGSVVLSTAAPAAQNAAIVDRLLAAGAVIMGKTNMTEFAYSGLGINPHYGTPANAFDRENKRIPGGSSSGAAVAITDGMCLGSVGTDTGGSVRIPAALCGLTGYKPTARRISSAGLQPLSPSLDSIGVIAHDVSSCLLLDSIIADSPLVVERAVLAKARFAIPQSLVLEGMDETVTHAFYQALEQLRAQGATLETLPLEEFLELAGINARGGFTALESWQWHQQIIAAGAGQYDPRVLSRIRRGAELTQDDGIALAALRTDWQRRVSAKLASYDGMLMPTVPTIAPTIAELDADDARYFSVNGTMLRNSSVINFLDGCAFSLPCQPEGTAPVGLMLAASAGEDARLAGWALSIEHALKRA</sequence>
<accession>A0A443ICT2</accession>
<dbReference type="EMBL" id="JMEE01000031">
    <property type="protein sequence ID" value="RWR01853.1"/>
    <property type="molecule type" value="Genomic_DNA"/>
</dbReference>
<dbReference type="GO" id="GO:0004040">
    <property type="term" value="F:amidase activity"/>
    <property type="evidence" value="ECO:0007669"/>
    <property type="project" value="UniProtKB-EC"/>
</dbReference>
<dbReference type="InterPro" id="IPR036928">
    <property type="entry name" value="AS_sf"/>
</dbReference>
<dbReference type="InterPro" id="IPR000120">
    <property type="entry name" value="Amidase"/>
</dbReference>
<dbReference type="Proteomes" id="UP000288794">
    <property type="component" value="Unassembled WGS sequence"/>
</dbReference>
<dbReference type="Pfam" id="PF01425">
    <property type="entry name" value="Amidase"/>
    <property type="match status" value="1"/>
</dbReference>
<dbReference type="SUPFAM" id="SSF75304">
    <property type="entry name" value="Amidase signature (AS) enzymes"/>
    <property type="match status" value="1"/>
</dbReference>
<dbReference type="EC" id="3.5.1.4" evidence="2"/>
<organism evidence="2 3">
    <name type="scientific">[Pantoea] beijingensis</name>
    <dbReference type="NCBI Taxonomy" id="1324864"/>
    <lineage>
        <taxon>Bacteria</taxon>
        <taxon>Pseudomonadati</taxon>
        <taxon>Pseudomonadota</taxon>
        <taxon>Gammaproteobacteria</taxon>
        <taxon>Enterobacterales</taxon>
        <taxon>Erwiniaceae</taxon>
        <taxon>Erwinia</taxon>
    </lineage>
</organism>
<comment type="caution">
    <text evidence="2">The sequence shown here is derived from an EMBL/GenBank/DDBJ whole genome shotgun (WGS) entry which is preliminary data.</text>
</comment>
<evidence type="ECO:0000259" key="1">
    <source>
        <dbReference type="Pfam" id="PF01425"/>
    </source>
</evidence>
<gene>
    <name evidence="2" type="ORF">ED28_09435</name>
</gene>
<dbReference type="AlphaFoldDB" id="A0A443ICT2"/>